<organism evidence="7">
    <name type="scientific">viral metagenome</name>
    <dbReference type="NCBI Taxonomy" id="1070528"/>
    <lineage>
        <taxon>unclassified sequences</taxon>
        <taxon>metagenomes</taxon>
        <taxon>organismal metagenomes</taxon>
    </lineage>
</organism>
<accession>A0A6C0FCK4</accession>
<evidence type="ECO:0000259" key="6">
    <source>
        <dbReference type="PROSITE" id="PS50157"/>
    </source>
</evidence>
<dbReference type="EC" id="2.1.1.72" evidence="1"/>
<protein>
    <recommendedName>
        <fullName evidence="1">site-specific DNA-methyltransferase (adenine-specific)</fullName>
        <ecNumber evidence="1">2.1.1.72</ecNumber>
    </recommendedName>
</protein>
<keyword evidence="4" id="KW-0949">S-adenosyl-L-methionine</keyword>
<sequence length="455" mass="53096">MGKYLCKRCGKEFNQKSHFDTHCKKKIPCKDINKVISNLVKSEVNEQVKLLVPQFGELSKTLTSKLDKKTKKSKGIFFTPYNIIKQSCDIVFEYCAQNNIQITDILEPSCGSCEYIKYLDNITENVNIDGIEYDDTIYENIKSLKFRNTVNLMKMDYLKHEVERMYDLIIGNPPYFVVKQSDVKKEYKQFYDGRPNMFVLFIIHSLSKLKEGGLISFILPKSFCNCLYYNKIRSHINENFTIVDICDFSKESYLETAQDTIMLFIHNKPGENNDYIYNNNGNILFNTPENIKHIKRLYDNSTNLKDLNLSVKVGNTVWNQCKDILTDDSKFTRLIYSGDIKNNNLELTEYKNDEKKNYIMAKGEMEPVLVVNRGYGVGTYNLNYSIIDLDHEYLIENHLIIIKSDDNLSKEELISKFNMITKSFDDKRTEEFIQLYCCNSALNTTELQTVLPIYL</sequence>
<dbReference type="PROSITE" id="PS00092">
    <property type="entry name" value="N6_MTASE"/>
    <property type="match status" value="1"/>
</dbReference>
<reference evidence="7" key="1">
    <citation type="journal article" date="2020" name="Nature">
        <title>Giant virus diversity and host interactions through global metagenomics.</title>
        <authorList>
            <person name="Schulz F."/>
            <person name="Roux S."/>
            <person name="Paez-Espino D."/>
            <person name="Jungbluth S."/>
            <person name="Walsh D.A."/>
            <person name="Denef V.J."/>
            <person name="McMahon K.D."/>
            <person name="Konstantinidis K.T."/>
            <person name="Eloe-Fadrosh E.A."/>
            <person name="Kyrpides N.C."/>
            <person name="Woyke T."/>
        </authorList>
    </citation>
    <scope>NUCLEOTIDE SEQUENCE</scope>
    <source>
        <strain evidence="7">GVMAG-S-ERX556126-94</strain>
    </source>
</reference>
<keyword evidence="2" id="KW-0489">Methyltransferase</keyword>
<evidence type="ECO:0000313" key="7">
    <source>
        <dbReference type="EMBL" id="QHT38942.1"/>
    </source>
</evidence>
<dbReference type="InterPro" id="IPR013087">
    <property type="entry name" value="Znf_C2H2_type"/>
</dbReference>
<dbReference type="InterPro" id="IPR011639">
    <property type="entry name" value="MethylTrfase_TaqI-like_dom"/>
</dbReference>
<dbReference type="SUPFAM" id="SSF53335">
    <property type="entry name" value="S-adenosyl-L-methionine-dependent methyltransferases"/>
    <property type="match status" value="1"/>
</dbReference>
<keyword evidence="3" id="KW-0808">Transferase</keyword>
<proteinExistence type="predicted"/>
<evidence type="ECO:0000256" key="5">
    <source>
        <dbReference type="ARBA" id="ARBA00047942"/>
    </source>
</evidence>
<dbReference type="PANTHER" id="PTHR33841:SF1">
    <property type="entry name" value="DNA METHYLTRANSFERASE A"/>
    <property type="match status" value="1"/>
</dbReference>
<dbReference type="PRINTS" id="PR00507">
    <property type="entry name" value="N12N6MTFRASE"/>
</dbReference>
<dbReference type="Gene3D" id="3.40.50.150">
    <property type="entry name" value="Vaccinia Virus protein VP39"/>
    <property type="match status" value="1"/>
</dbReference>
<dbReference type="AlphaFoldDB" id="A0A6C0FCK4"/>
<evidence type="ECO:0000256" key="2">
    <source>
        <dbReference type="ARBA" id="ARBA00022603"/>
    </source>
</evidence>
<dbReference type="InterPro" id="IPR029063">
    <property type="entry name" value="SAM-dependent_MTases_sf"/>
</dbReference>
<dbReference type="PANTHER" id="PTHR33841">
    <property type="entry name" value="DNA METHYLTRANSFERASE YEEA-RELATED"/>
    <property type="match status" value="1"/>
</dbReference>
<dbReference type="EMBL" id="MN738838">
    <property type="protein sequence ID" value="QHT38942.1"/>
    <property type="molecule type" value="Genomic_DNA"/>
</dbReference>
<evidence type="ECO:0000256" key="4">
    <source>
        <dbReference type="ARBA" id="ARBA00022691"/>
    </source>
</evidence>
<dbReference type="GO" id="GO:0006304">
    <property type="term" value="P:DNA modification"/>
    <property type="evidence" value="ECO:0007669"/>
    <property type="project" value="InterPro"/>
</dbReference>
<dbReference type="InterPro" id="IPR050953">
    <property type="entry name" value="N4_N6_ade-DNA_methylase"/>
</dbReference>
<comment type="catalytic activity">
    <reaction evidence="5">
        <text>a 2'-deoxyadenosine in DNA + S-adenosyl-L-methionine = an N(6)-methyl-2'-deoxyadenosine in DNA + S-adenosyl-L-homocysteine + H(+)</text>
        <dbReference type="Rhea" id="RHEA:15197"/>
        <dbReference type="Rhea" id="RHEA-COMP:12418"/>
        <dbReference type="Rhea" id="RHEA-COMP:12419"/>
        <dbReference type="ChEBI" id="CHEBI:15378"/>
        <dbReference type="ChEBI" id="CHEBI:57856"/>
        <dbReference type="ChEBI" id="CHEBI:59789"/>
        <dbReference type="ChEBI" id="CHEBI:90615"/>
        <dbReference type="ChEBI" id="CHEBI:90616"/>
        <dbReference type="EC" id="2.1.1.72"/>
    </reaction>
</comment>
<name>A0A6C0FCK4_9ZZZZ</name>
<dbReference type="InterPro" id="IPR002052">
    <property type="entry name" value="DNA_methylase_N6_adenine_CS"/>
</dbReference>
<dbReference type="PROSITE" id="PS50157">
    <property type="entry name" value="ZINC_FINGER_C2H2_2"/>
    <property type="match status" value="1"/>
</dbReference>
<dbReference type="GO" id="GO:0032259">
    <property type="term" value="P:methylation"/>
    <property type="evidence" value="ECO:0007669"/>
    <property type="project" value="UniProtKB-KW"/>
</dbReference>
<feature type="domain" description="C2H2-type" evidence="6">
    <location>
        <begin position="4"/>
        <end position="22"/>
    </location>
</feature>
<dbReference type="GO" id="GO:0009007">
    <property type="term" value="F:site-specific DNA-methyltransferase (adenine-specific) activity"/>
    <property type="evidence" value="ECO:0007669"/>
    <property type="project" value="UniProtKB-EC"/>
</dbReference>
<evidence type="ECO:0000256" key="1">
    <source>
        <dbReference type="ARBA" id="ARBA00011900"/>
    </source>
</evidence>
<evidence type="ECO:0000256" key="3">
    <source>
        <dbReference type="ARBA" id="ARBA00022679"/>
    </source>
</evidence>
<dbReference type="Pfam" id="PF07669">
    <property type="entry name" value="Eco57I"/>
    <property type="match status" value="1"/>
</dbReference>
<dbReference type="GO" id="GO:0003676">
    <property type="term" value="F:nucleic acid binding"/>
    <property type="evidence" value="ECO:0007669"/>
    <property type="project" value="InterPro"/>
</dbReference>